<feature type="compositionally biased region" description="Basic residues" evidence="1">
    <location>
        <begin position="1111"/>
        <end position="1122"/>
    </location>
</feature>
<comment type="caution">
    <text evidence="3">The sequence shown here is derived from an EMBL/GenBank/DDBJ whole genome shotgun (WGS) entry which is preliminary data.</text>
</comment>
<reference evidence="3" key="2">
    <citation type="submission" date="2023-06" db="EMBL/GenBank/DDBJ databases">
        <authorList>
            <consortium name="Lawrence Berkeley National Laboratory"/>
            <person name="Haridas S."/>
            <person name="Hensen N."/>
            <person name="Bonometti L."/>
            <person name="Westerberg I."/>
            <person name="Brannstrom I.O."/>
            <person name="Guillou S."/>
            <person name="Cros-Aarteil S."/>
            <person name="Calhoun S."/>
            <person name="Kuo A."/>
            <person name="Mondo S."/>
            <person name="Pangilinan J."/>
            <person name="Riley R."/>
            <person name="Labutti K."/>
            <person name="Andreopoulos B."/>
            <person name="Lipzen A."/>
            <person name="Chen C."/>
            <person name="Yanf M."/>
            <person name="Daum C."/>
            <person name="Ng V."/>
            <person name="Clum A."/>
            <person name="Steindorff A."/>
            <person name="Ohm R."/>
            <person name="Martin F."/>
            <person name="Silar P."/>
            <person name="Natvig D."/>
            <person name="Lalanne C."/>
            <person name="Gautier V."/>
            <person name="Ament-Velasquez S.L."/>
            <person name="Kruys A."/>
            <person name="Hutchinson M.I."/>
            <person name="Powell A.J."/>
            <person name="Barry K."/>
            <person name="Miller A.N."/>
            <person name="Grigoriev I.V."/>
            <person name="Debuchy R."/>
            <person name="Gladieux P."/>
            <person name="Thoren M.H."/>
            <person name="Johannesson H."/>
        </authorList>
    </citation>
    <scope>NUCLEOTIDE SEQUENCE</scope>
    <source>
        <strain evidence="3">CBS 168.71</strain>
    </source>
</reference>
<dbReference type="InterPro" id="IPR011009">
    <property type="entry name" value="Kinase-like_dom_sf"/>
</dbReference>
<gene>
    <name evidence="3" type="ORF">B0H64DRAFT_462973</name>
</gene>
<evidence type="ECO:0000313" key="3">
    <source>
        <dbReference type="EMBL" id="KAK3294281.1"/>
    </source>
</evidence>
<dbReference type="SUPFAM" id="SSF56112">
    <property type="entry name" value="Protein kinase-like (PK-like)"/>
    <property type="match status" value="1"/>
</dbReference>
<dbReference type="GO" id="GO:0004672">
    <property type="term" value="F:protein kinase activity"/>
    <property type="evidence" value="ECO:0007669"/>
    <property type="project" value="InterPro"/>
</dbReference>
<feature type="compositionally biased region" description="Basic and acidic residues" evidence="1">
    <location>
        <begin position="1035"/>
        <end position="1046"/>
    </location>
</feature>
<feature type="compositionally biased region" description="Acidic residues" evidence="1">
    <location>
        <begin position="1226"/>
        <end position="1237"/>
    </location>
</feature>
<feature type="compositionally biased region" description="Gly residues" evidence="1">
    <location>
        <begin position="1253"/>
        <end position="1262"/>
    </location>
</feature>
<feature type="compositionally biased region" description="Gly residues" evidence="1">
    <location>
        <begin position="1333"/>
        <end position="1342"/>
    </location>
</feature>
<evidence type="ECO:0000259" key="2">
    <source>
        <dbReference type="PROSITE" id="PS50011"/>
    </source>
</evidence>
<feature type="region of interest" description="Disordered" evidence="1">
    <location>
        <begin position="1324"/>
        <end position="1362"/>
    </location>
</feature>
<organism evidence="3 4">
    <name type="scientific">Chaetomium fimeti</name>
    <dbReference type="NCBI Taxonomy" id="1854472"/>
    <lineage>
        <taxon>Eukaryota</taxon>
        <taxon>Fungi</taxon>
        <taxon>Dikarya</taxon>
        <taxon>Ascomycota</taxon>
        <taxon>Pezizomycotina</taxon>
        <taxon>Sordariomycetes</taxon>
        <taxon>Sordariomycetidae</taxon>
        <taxon>Sordariales</taxon>
        <taxon>Chaetomiaceae</taxon>
        <taxon>Chaetomium</taxon>
    </lineage>
</organism>
<feature type="compositionally biased region" description="Basic residues" evidence="1">
    <location>
        <begin position="1157"/>
        <end position="1169"/>
    </location>
</feature>
<feature type="domain" description="Protein kinase" evidence="2">
    <location>
        <begin position="619"/>
        <end position="1083"/>
    </location>
</feature>
<dbReference type="GO" id="GO:0005524">
    <property type="term" value="F:ATP binding"/>
    <property type="evidence" value="ECO:0007669"/>
    <property type="project" value="InterPro"/>
</dbReference>
<evidence type="ECO:0000313" key="4">
    <source>
        <dbReference type="Proteomes" id="UP001278766"/>
    </source>
</evidence>
<dbReference type="Proteomes" id="UP001278766">
    <property type="component" value="Unassembled WGS sequence"/>
</dbReference>
<feature type="compositionally biased region" description="Acidic residues" evidence="1">
    <location>
        <begin position="1003"/>
        <end position="1019"/>
    </location>
</feature>
<dbReference type="RefSeq" id="XP_062657795.1">
    <property type="nucleotide sequence ID" value="XM_062807575.1"/>
</dbReference>
<proteinExistence type="predicted"/>
<protein>
    <recommendedName>
        <fullName evidence="2">Protein kinase domain-containing protein</fullName>
    </recommendedName>
</protein>
<feature type="region of interest" description="Disordered" evidence="1">
    <location>
        <begin position="994"/>
        <end position="1020"/>
    </location>
</feature>
<name>A0AAE0HD61_9PEZI</name>
<accession>A0AAE0HD61</accession>
<feature type="compositionally biased region" description="Gly residues" evidence="1">
    <location>
        <begin position="1270"/>
        <end position="1280"/>
    </location>
</feature>
<dbReference type="EMBL" id="JAUEPN010000005">
    <property type="protein sequence ID" value="KAK3294281.1"/>
    <property type="molecule type" value="Genomic_DNA"/>
</dbReference>
<dbReference type="GeneID" id="87844523"/>
<keyword evidence="4" id="KW-1185">Reference proteome</keyword>
<dbReference type="InterPro" id="IPR000719">
    <property type="entry name" value="Prot_kinase_dom"/>
</dbReference>
<evidence type="ECO:0000256" key="1">
    <source>
        <dbReference type="SAM" id="MobiDB-lite"/>
    </source>
</evidence>
<feature type="region of interest" description="Disordered" evidence="1">
    <location>
        <begin position="1035"/>
        <end position="1174"/>
    </location>
</feature>
<reference evidence="3" key="1">
    <citation type="journal article" date="2023" name="Mol. Phylogenet. Evol.">
        <title>Genome-scale phylogeny and comparative genomics of the fungal order Sordariales.</title>
        <authorList>
            <person name="Hensen N."/>
            <person name="Bonometti L."/>
            <person name="Westerberg I."/>
            <person name="Brannstrom I.O."/>
            <person name="Guillou S."/>
            <person name="Cros-Aarteil S."/>
            <person name="Calhoun S."/>
            <person name="Haridas S."/>
            <person name="Kuo A."/>
            <person name="Mondo S."/>
            <person name="Pangilinan J."/>
            <person name="Riley R."/>
            <person name="LaButti K."/>
            <person name="Andreopoulos B."/>
            <person name="Lipzen A."/>
            <person name="Chen C."/>
            <person name="Yan M."/>
            <person name="Daum C."/>
            <person name="Ng V."/>
            <person name="Clum A."/>
            <person name="Steindorff A."/>
            <person name="Ohm R.A."/>
            <person name="Martin F."/>
            <person name="Silar P."/>
            <person name="Natvig D.O."/>
            <person name="Lalanne C."/>
            <person name="Gautier V."/>
            <person name="Ament-Velasquez S.L."/>
            <person name="Kruys A."/>
            <person name="Hutchinson M.I."/>
            <person name="Powell A.J."/>
            <person name="Barry K."/>
            <person name="Miller A.N."/>
            <person name="Grigoriev I.V."/>
            <person name="Debuchy R."/>
            <person name="Gladieux P."/>
            <person name="Hiltunen Thoren M."/>
            <person name="Johannesson H."/>
        </authorList>
    </citation>
    <scope>NUCLEOTIDE SEQUENCE</scope>
    <source>
        <strain evidence="3">CBS 168.71</strain>
    </source>
</reference>
<dbReference type="PROSITE" id="PS50011">
    <property type="entry name" value="PROTEIN_KINASE_DOM"/>
    <property type="match status" value="1"/>
</dbReference>
<sequence length="1362" mass="155028">MEERRRLATPEITRWVKKIKKEMTRSPPLGGFQEPPADFRHGYVLRLRLSRHEREMLEVAAADEDHRCSPLPALGQPGLAKQVAVLLFLRWSFAHHTLREMLHQLGEAETDSDSESTEFGETSWGWYAVDRKSEKEKRYQSALLMSFAVGLATRLDNALPFDARRERVKELLSDPENEEFWDNYQNCHASMASELDNDYPEKFAVAPVPEDENIWLKLANKVIKMHHVMRKWPGVHEAAGFAAQSLGIHNIGPGYPFDGIWFRGFLAATSQATAHRGRPNAHSHWVRLQNGTTRPDIRAFLDFDRFRYSVTYPQYEEEWVETIYAWVDGADVWDVWTFLRMIHCASTSRDITPREHSLLRVALYQAGPPNLLKECSPSILHPKDFVDVARYNSPDYQLRPITSQNTIAELLEKAGLEATGNWDLVSLKAMKETTSLPDQLWSLGGHYRHVFYLTEDVTSRYLGNNRDLLCLNIPSKCDPWECPGHCNTHDGVDGRVVFARRRLDPALLSKILERYWIDWNDCMLIFGRGNDGRGNLIDGSSIYLLETLPGIKLRDLKRKTSAEARGLASACLYLNLKLEHQYEGNLGRDTLKSIMRERYQPRFSDFTCLLQRREAGIDWTDAVTFGHGRYGTTHEVPWKVGRRYDQLGNVSCNRYETGMVLIRIIAQSENESRAARYDMFCSRLESFYEYVAGNRFKNVVHFYGFMSIPVKSYKDDNGNDQRPIHYRPNSSVHRDRAWAFVFEHTEGSLLQLVGDMVDDSYERETWLAIFTFLHDIGSTLRDMHATIGPYRSLNPDKVLVRLKRPTVRAADFNIPHLHDRYAAPMGTPPANRFEALRLGNTTLHTPATDAYSFAHFALHLIDVASNGLYTGLCERVNDQRVVYVELLKGLEDILAAEFDLLEKAGGGSGGDEGDEPRTRVMDRFLRLAKQVVDGSVVLDGHYPVQEASAWYRFSTAFPRVWNVIGTRRHREVDWFRREKVLLYYIYRPKDWGWNTDEPSSGSENDDDEEDIWDGSDEDDSVKSDFTDIYWWKKKDDEKTKQDEPKPKPTPTPSQPARRIPAMTTTNQPDNRPPQHQREHHPQNNHPPHTPQRRRTPNTRPLSDPGPGLAHTHYHHRHRHQRPRSAPPASPSLDDAHRRHRHRHPQPTFSHSTEADTRRRHYQHHRRHYSHYQQTRQIYYDARRESGGVGGGAAETGGNPDEERFLVEGVAARDFAVRGFAVVWGGGEEEEGREEEEVRGEYGDGCGDGEKGEGGGVSVGGDGDASVDEGASGGPSSGEGGDVPTFEERAKEGVEGEEETGGDPGQERFLAEGVVMRDFAVRGGEGKVRRADGDGYGDGGGSVSAGVECQEGDDRDEILSFEQ</sequence>
<feature type="region of interest" description="Disordered" evidence="1">
    <location>
        <begin position="1226"/>
        <end position="1306"/>
    </location>
</feature>